<dbReference type="GO" id="GO:0003824">
    <property type="term" value="F:catalytic activity"/>
    <property type="evidence" value="ECO:0007669"/>
    <property type="project" value="InterPro"/>
</dbReference>
<evidence type="ECO:0000256" key="2">
    <source>
        <dbReference type="ARBA" id="ARBA00022485"/>
    </source>
</evidence>
<dbReference type="AlphaFoldDB" id="A0A395MZP8"/>
<sequence length="512" mass="58362">MYLRPFFRPKLLRAPRAYKLAPRLYNRASFATAQDVSVSSTGVAPGSLPLLHSSPEFSFTVGDKPQYWRKIPQWRDVTTEQFLRHKWQMANTVQSEKSLIDFLASVLPKNIPPQTDMAPHLRLNNIKTSDDFIQHLQDGIKKAPMAVRLSPHILSSINWEDPINDPIRRQFIPLSTPMSEDHPMAELDPMKENTYSPVPGLIHRYPDRALFFATSVCPVYCRFCFRSYTVGAETESVKKQRFLPLIKKWEPRFKYIENTPSLKDIVISGGDTYLLEPDQLKYIGDRLLDIPHIRRFRFASKGLSVSPSRLLDPEDGWVSTVIEMQNRARKMGKHVCIHTHFNSVNEISWITRLGAQRLYEAGVTVRNQTVLLNGVNNTPEKMCALVHALGDINIQPYYVYQGDIVPGAEDLRTPMKDSLDLERAVRGQIAGFLVPNFILDLPAEGGKRLTRGVESYDYKIGLSKLTAPGLKGEPVTMNYWDPLWSLPEEGREEVLRRFGKFKGPKKEGEGTN</sequence>
<dbReference type="SUPFAM" id="SSF102114">
    <property type="entry name" value="Radical SAM enzymes"/>
    <property type="match status" value="1"/>
</dbReference>
<name>A0A395MZP8_9HYPO</name>
<dbReference type="SFLD" id="SFLDG01070">
    <property type="entry name" value="PLP-dependent"/>
    <property type="match status" value="1"/>
</dbReference>
<comment type="caution">
    <text evidence="9">The sequence shown here is derived from an EMBL/GenBank/DDBJ whole genome shotgun (WGS) entry which is preliminary data.</text>
</comment>
<accession>A0A395MZP8</accession>
<evidence type="ECO:0000313" key="10">
    <source>
        <dbReference type="Proteomes" id="UP000265631"/>
    </source>
</evidence>
<protein>
    <submittedName>
        <fullName evidence="9">L-lysine 2,3-aminomutase</fullName>
    </submittedName>
</protein>
<dbReference type="EMBL" id="PXXK01000054">
    <property type="protein sequence ID" value="RFN52983.1"/>
    <property type="molecule type" value="Genomic_DNA"/>
</dbReference>
<keyword evidence="2" id="KW-0004">4Fe-4S</keyword>
<dbReference type="InterPro" id="IPR007197">
    <property type="entry name" value="rSAM"/>
</dbReference>
<evidence type="ECO:0000256" key="6">
    <source>
        <dbReference type="ARBA" id="ARBA00023004"/>
    </source>
</evidence>
<dbReference type="PANTHER" id="PTHR30538:SF0">
    <property type="entry name" value="L-LYSINE 2,3-AMINOMUTASE AQ_1632-RELATED"/>
    <property type="match status" value="1"/>
</dbReference>
<evidence type="ECO:0000256" key="5">
    <source>
        <dbReference type="ARBA" id="ARBA00022898"/>
    </source>
</evidence>
<feature type="domain" description="Radical SAM core" evidence="8">
    <location>
        <begin position="203"/>
        <end position="444"/>
    </location>
</feature>
<dbReference type="GO" id="GO:0046872">
    <property type="term" value="F:metal ion binding"/>
    <property type="evidence" value="ECO:0007669"/>
    <property type="project" value="UniProtKB-KW"/>
</dbReference>
<keyword evidence="10" id="KW-1185">Reference proteome</keyword>
<dbReference type="GO" id="GO:0051539">
    <property type="term" value="F:4 iron, 4 sulfur cluster binding"/>
    <property type="evidence" value="ECO:0007669"/>
    <property type="project" value="UniProtKB-KW"/>
</dbReference>
<evidence type="ECO:0000256" key="7">
    <source>
        <dbReference type="ARBA" id="ARBA00023014"/>
    </source>
</evidence>
<gene>
    <name evidence="9" type="ORF">FIE12Z_2754</name>
</gene>
<dbReference type="PANTHER" id="PTHR30538">
    <property type="entry name" value="LYSINE 2,3-AMINOMUTASE-RELATED"/>
    <property type="match status" value="1"/>
</dbReference>
<dbReference type="InterPro" id="IPR003739">
    <property type="entry name" value="Lys_aminomutase/Glu_NH3_mut"/>
</dbReference>
<organism evidence="9 10">
    <name type="scientific">Fusarium flagelliforme</name>
    <dbReference type="NCBI Taxonomy" id="2675880"/>
    <lineage>
        <taxon>Eukaryota</taxon>
        <taxon>Fungi</taxon>
        <taxon>Dikarya</taxon>
        <taxon>Ascomycota</taxon>
        <taxon>Pezizomycotina</taxon>
        <taxon>Sordariomycetes</taxon>
        <taxon>Hypocreomycetidae</taxon>
        <taxon>Hypocreales</taxon>
        <taxon>Nectriaceae</taxon>
        <taxon>Fusarium</taxon>
        <taxon>Fusarium incarnatum-equiseti species complex</taxon>
    </lineage>
</organism>
<evidence type="ECO:0000313" key="9">
    <source>
        <dbReference type="EMBL" id="RFN52983.1"/>
    </source>
</evidence>
<reference evidence="9 10" key="1">
    <citation type="journal article" date="2018" name="PLoS Pathog.">
        <title>Evolution of structural diversity of trichothecenes, a family of toxins produced by plant pathogenic and entomopathogenic fungi.</title>
        <authorList>
            <person name="Proctor R.H."/>
            <person name="McCormick S.P."/>
            <person name="Kim H.S."/>
            <person name="Cardoza R.E."/>
            <person name="Stanley A.M."/>
            <person name="Lindo L."/>
            <person name="Kelly A."/>
            <person name="Brown D.W."/>
            <person name="Lee T."/>
            <person name="Vaughan M.M."/>
            <person name="Alexander N.J."/>
            <person name="Busman M."/>
            <person name="Gutierrez S."/>
        </authorList>
    </citation>
    <scope>NUCLEOTIDE SEQUENCE [LARGE SCALE GENOMIC DNA]</scope>
    <source>
        <strain evidence="9 10">NRRL 13405</strain>
    </source>
</reference>
<dbReference type="Proteomes" id="UP000265631">
    <property type="component" value="Unassembled WGS sequence"/>
</dbReference>
<proteinExistence type="predicted"/>
<keyword evidence="7" id="KW-0411">Iron-sulfur</keyword>
<keyword evidence="4" id="KW-0479">Metal-binding</keyword>
<evidence type="ECO:0000256" key="4">
    <source>
        <dbReference type="ARBA" id="ARBA00022723"/>
    </source>
</evidence>
<dbReference type="NCBIfam" id="TIGR00238">
    <property type="entry name" value="KamA family radical SAM protein"/>
    <property type="match status" value="1"/>
</dbReference>
<dbReference type="STRING" id="2594813.A0A395MZP8"/>
<keyword evidence="6" id="KW-0408">Iron</keyword>
<dbReference type="InterPro" id="IPR013785">
    <property type="entry name" value="Aldolase_TIM"/>
</dbReference>
<keyword evidence="5" id="KW-0663">Pyridoxal phosphate</keyword>
<dbReference type="SFLD" id="SFLDS00029">
    <property type="entry name" value="Radical_SAM"/>
    <property type="match status" value="1"/>
</dbReference>
<evidence type="ECO:0000256" key="3">
    <source>
        <dbReference type="ARBA" id="ARBA00022691"/>
    </source>
</evidence>
<comment type="cofactor">
    <cofactor evidence="1">
        <name>pyridoxal 5'-phosphate</name>
        <dbReference type="ChEBI" id="CHEBI:597326"/>
    </cofactor>
</comment>
<dbReference type="PROSITE" id="PS51918">
    <property type="entry name" value="RADICAL_SAM"/>
    <property type="match status" value="1"/>
</dbReference>
<evidence type="ECO:0000259" key="8">
    <source>
        <dbReference type="PROSITE" id="PS51918"/>
    </source>
</evidence>
<evidence type="ECO:0000256" key="1">
    <source>
        <dbReference type="ARBA" id="ARBA00001933"/>
    </source>
</evidence>
<keyword evidence="3" id="KW-0949">S-adenosyl-L-methionine</keyword>
<dbReference type="Gene3D" id="3.20.20.70">
    <property type="entry name" value="Aldolase class I"/>
    <property type="match status" value="1"/>
</dbReference>
<dbReference type="InterPro" id="IPR058240">
    <property type="entry name" value="rSAM_sf"/>
</dbReference>